<evidence type="ECO:0000256" key="8">
    <source>
        <dbReference type="ARBA" id="ARBA00023125"/>
    </source>
</evidence>
<dbReference type="Pfam" id="PF13912">
    <property type="entry name" value="zf-C2H2_6"/>
    <property type="match status" value="1"/>
</dbReference>
<keyword evidence="6" id="KW-0862">Zinc</keyword>
<evidence type="ECO:0000256" key="1">
    <source>
        <dbReference type="ARBA" id="ARBA00004123"/>
    </source>
</evidence>
<keyword evidence="4" id="KW-0677">Repeat</keyword>
<dbReference type="Gene3D" id="3.30.160.60">
    <property type="entry name" value="Classic Zinc Finger"/>
    <property type="match status" value="5"/>
</dbReference>
<dbReference type="PANTHER" id="PTHR24404:SF114">
    <property type="entry name" value="KLUMPFUSS, ISOFORM B-RELATED"/>
    <property type="match status" value="1"/>
</dbReference>
<reference evidence="15" key="1">
    <citation type="submission" date="2025-08" db="UniProtKB">
        <authorList>
            <consortium name="RefSeq"/>
        </authorList>
    </citation>
    <scope>IDENTIFICATION</scope>
    <source>
        <tissue evidence="15">Blood</tissue>
    </source>
</reference>
<accession>A0A7F8K747</accession>
<feature type="domain" description="C2H2-type" evidence="13">
    <location>
        <begin position="271"/>
        <end position="298"/>
    </location>
</feature>
<evidence type="ECO:0000256" key="6">
    <source>
        <dbReference type="ARBA" id="ARBA00022833"/>
    </source>
</evidence>
<comment type="subcellular location">
    <subcellularLocation>
        <location evidence="1">Nucleus</location>
    </subcellularLocation>
</comment>
<comment type="similarity">
    <text evidence="2">Belongs to the krueppel C2H2-type zinc-finger protein family.</text>
</comment>
<keyword evidence="3" id="KW-0479">Metal-binding</keyword>
<dbReference type="InterPro" id="IPR013087">
    <property type="entry name" value="Znf_C2H2_type"/>
</dbReference>
<dbReference type="PROSITE" id="PS00028">
    <property type="entry name" value="ZINC_FINGER_C2H2_1"/>
    <property type="match status" value="2"/>
</dbReference>
<dbReference type="Proteomes" id="UP000248483">
    <property type="component" value="Unplaced"/>
</dbReference>
<evidence type="ECO:0000256" key="10">
    <source>
        <dbReference type="ARBA" id="ARBA00023242"/>
    </source>
</evidence>
<dbReference type="SUPFAM" id="SSF57667">
    <property type="entry name" value="beta-beta-alpha zinc fingers"/>
    <property type="match status" value="3"/>
</dbReference>
<keyword evidence="5 11" id="KW-0863">Zinc-finger</keyword>
<dbReference type="GO" id="GO:0005634">
    <property type="term" value="C:nucleus"/>
    <property type="evidence" value="ECO:0007669"/>
    <property type="project" value="UniProtKB-SubCell"/>
</dbReference>
<dbReference type="GO" id="GO:0006357">
    <property type="term" value="P:regulation of transcription by RNA polymerase II"/>
    <property type="evidence" value="ECO:0007669"/>
    <property type="project" value="TreeGrafter"/>
</dbReference>
<evidence type="ECO:0000256" key="7">
    <source>
        <dbReference type="ARBA" id="ARBA00023015"/>
    </source>
</evidence>
<evidence type="ECO:0000256" key="11">
    <source>
        <dbReference type="PROSITE-ProRule" id="PRU00042"/>
    </source>
</evidence>
<dbReference type="InterPro" id="IPR050589">
    <property type="entry name" value="Ikaros_C2H2-ZF"/>
</dbReference>
<dbReference type="GeneID" id="115802592"/>
<keyword evidence="8" id="KW-0238">DNA-binding</keyword>
<feature type="domain" description="C2H2-type" evidence="13">
    <location>
        <begin position="299"/>
        <end position="326"/>
    </location>
</feature>
<gene>
    <name evidence="15" type="primary">LOC115802592</name>
</gene>
<dbReference type="InParanoid" id="A0A7F8K747"/>
<evidence type="ECO:0000313" key="14">
    <source>
        <dbReference type="Proteomes" id="UP000248483"/>
    </source>
</evidence>
<feature type="domain" description="C2H2-type" evidence="13">
    <location>
        <begin position="327"/>
        <end position="354"/>
    </location>
</feature>
<dbReference type="InterPro" id="IPR036236">
    <property type="entry name" value="Znf_C2H2_sf"/>
</dbReference>
<dbReference type="GO" id="GO:0003700">
    <property type="term" value="F:DNA-binding transcription factor activity"/>
    <property type="evidence" value="ECO:0007669"/>
    <property type="project" value="TreeGrafter"/>
</dbReference>
<evidence type="ECO:0000259" key="13">
    <source>
        <dbReference type="PROSITE" id="PS50157"/>
    </source>
</evidence>
<evidence type="ECO:0000256" key="5">
    <source>
        <dbReference type="ARBA" id="ARBA00022771"/>
    </source>
</evidence>
<dbReference type="FunFam" id="3.30.160.60:FF:000710">
    <property type="entry name" value="Zinc finger protein 768"/>
    <property type="match status" value="1"/>
</dbReference>
<dbReference type="KEGG" id="dle:115802592"/>
<evidence type="ECO:0000256" key="12">
    <source>
        <dbReference type="SAM" id="MobiDB-lite"/>
    </source>
</evidence>
<protein>
    <submittedName>
        <fullName evidence="15">Zinc finger protein OZF-like</fullName>
    </submittedName>
</protein>
<keyword evidence="10" id="KW-0539">Nucleus</keyword>
<proteinExistence type="inferred from homology"/>
<feature type="region of interest" description="Disordered" evidence="12">
    <location>
        <begin position="124"/>
        <end position="160"/>
    </location>
</feature>
<sequence>MPSSFYNGKTVLAHWDPILKAELSFPESSELTVHQFPIKNHQYCLHDLIYQPNSPGNLLRGLTDTNSGNLQNNPVRIGRGGARLPPPELNRAAPGLRTTSPHSGGNAQWPEALDLVRRTWPVPRSFPSEEKRPPPSLPHRPQGLACLGGQSSAQDVGAGTPGSSFSVPDYIIEFIVVRNLLNVTSVGNLKYISSLKAHLRIHTVPQRIHTCEKPYECKECGKAFHTASYLVIYKRIHSGEKTFVCQELWKAFSYSYQLTIHYGVHSGEKSYECKECGKTFGLCGRLTRHQTTHSCKKRFECNKCGKAFTCIASLKKYQSIHTGEKHYECKECGKSFHLASTLVTHDRIHTGEKSYHHNECGEAFGETSC</sequence>
<keyword evidence="9" id="KW-0804">Transcription</keyword>
<feature type="domain" description="C2H2-type" evidence="13">
    <location>
        <begin position="215"/>
        <end position="242"/>
    </location>
</feature>
<keyword evidence="7" id="KW-0805">Transcription regulation</keyword>
<dbReference type="PROSITE" id="PS50157">
    <property type="entry name" value="ZINC_FINGER_C2H2_2"/>
    <property type="match status" value="5"/>
</dbReference>
<evidence type="ECO:0000256" key="4">
    <source>
        <dbReference type="ARBA" id="ARBA00022737"/>
    </source>
</evidence>
<evidence type="ECO:0000313" key="15">
    <source>
        <dbReference type="RefSeq" id="XP_030617289.1"/>
    </source>
</evidence>
<dbReference type="PANTHER" id="PTHR24404">
    <property type="entry name" value="ZINC FINGER PROTEIN"/>
    <property type="match status" value="1"/>
</dbReference>
<dbReference type="SMART" id="SM00355">
    <property type="entry name" value="ZnF_C2H2"/>
    <property type="match status" value="5"/>
</dbReference>
<dbReference type="RefSeq" id="XP_030617289.1">
    <property type="nucleotide sequence ID" value="XM_030761429.1"/>
</dbReference>
<evidence type="ECO:0000256" key="2">
    <source>
        <dbReference type="ARBA" id="ARBA00006991"/>
    </source>
</evidence>
<dbReference type="Pfam" id="PF00096">
    <property type="entry name" value="zf-C2H2"/>
    <property type="match status" value="2"/>
</dbReference>
<dbReference type="FunFam" id="3.30.160.60:FF:001787">
    <property type="entry name" value="Zinc finger protein 619"/>
    <property type="match status" value="1"/>
</dbReference>
<dbReference type="GO" id="GO:0008270">
    <property type="term" value="F:zinc ion binding"/>
    <property type="evidence" value="ECO:0007669"/>
    <property type="project" value="UniProtKB-KW"/>
</dbReference>
<dbReference type="GO" id="GO:0000978">
    <property type="term" value="F:RNA polymerase II cis-regulatory region sequence-specific DNA binding"/>
    <property type="evidence" value="ECO:0007669"/>
    <property type="project" value="TreeGrafter"/>
</dbReference>
<evidence type="ECO:0000256" key="9">
    <source>
        <dbReference type="ARBA" id="ARBA00023163"/>
    </source>
</evidence>
<feature type="domain" description="C2H2-type" evidence="13">
    <location>
        <begin position="243"/>
        <end position="270"/>
    </location>
</feature>
<keyword evidence="14" id="KW-1185">Reference proteome</keyword>
<dbReference type="AlphaFoldDB" id="A0A7F8K747"/>
<name>A0A7F8K747_DELLE</name>
<dbReference type="FunFam" id="3.30.160.60:FF:000052">
    <property type="entry name" value="zinc finger protein 546 isoform X1"/>
    <property type="match status" value="2"/>
</dbReference>
<evidence type="ECO:0000256" key="3">
    <source>
        <dbReference type="ARBA" id="ARBA00022723"/>
    </source>
</evidence>
<organism evidence="14 15">
    <name type="scientific">Delphinapterus leucas</name>
    <name type="common">Beluga whale</name>
    <dbReference type="NCBI Taxonomy" id="9749"/>
    <lineage>
        <taxon>Eukaryota</taxon>
        <taxon>Metazoa</taxon>
        <taxon>Chordata</taxon>
        <taxon>Craniata</taxon>
        <taxon>Vertebrata</taxon>
        <taxon>Euteleostomi</taxon>
        <taxon>Mammalia</taxon>
        <taxon>Eutheria</taxon>
        <taxon>Laurasiatheria</taxon>
        <taxon>Artiodactyla</taxon>
        <taxon>Whippomorpha</taxon>
        <taxon>Cetacea</taxon>
        <taxon>Odontoceti</taxon>
        <taxon>Monodontidae</taxon>
        <taxon>Delphinapterus</taxon>
    </lineage>
</organism>